<proteinExistence type="predicted"/>
<feature type="non-terminal residue" evidence="1">
    <location>
        <position position="1"/>
    </location>
</feature>
<accession>X1BQ35</accession>
<dbReference type="AlphaFoldDB" id="X1BQ35"/>
<evidence type="ECO:0000313" key="1">
    <source>
        <dbReference type="EMBL" id="GAG86208.1"/>
    </source>
</evidence>
<dbReference type="EMBL" id="BART01014217">
    <property type="protein sequence ID" value="GAG86208.1"/>
    <property type="molecule type" value="Genomic_DNA"/>
</dbReference>
<reference evidence="1" key="1">
    <citation type="journal article" date="2014" name="Front. Microbiol.">
        <title>High frequency of phylogenetically diverse reductive dehalogenase-homologous genes in deep subseafloor sedimentary metagenomes.</title>
        <authorList>
            <person name="Kawai M."/>
            <person name="Futagami T."/>
            <person name="Toyoda A."/>
            <person name="Takaki Y."/>
            <person name="Nishi S."/>
            <person name="Hori S."/>
            <person name="Arai W."/>
            <person name="Tsubouchi T."/>
            <person name="Morono Y."/>
            <person name="Uchiyama I."/>
            <person name="Ito T."/>
            <person name="Fujiyama A."/>
            <person name="Inagaki F."/>
            <person name="Takami H."/>
        </authorList>
    </citation>
    <scope>NUCLEOTIDE SEQUENCE</scope>
    <source>
        <strain evidence="1">Expedition CK06-06</strain>
    </source>
</reference>
<organism evidence="1">
    <name type="scientific">marine sediment metagenome</name>
    <dbReference type="NCBI Taxonomy" id="412755"/>
    <lineage>
        <taxon>unclassified sequences</taxon>
        <taxon>metagenomes</taxon>
        <taxon>ecological metagenomes</taxon>
    </lineage>
</organism>
<comment type="caution">
    <text evidence="1">The sequence shown here is derived from an EMBL/GenBank/DDBJ whole genome shotgun (WGS) entry which is preliminary data.</text>
</comment>
<gene>
    <name evidence="1" type="ORF">S01H4_28530</name>
</gene>
<protein>
    <submittedName>
        <fullName evidence="1">Uncharacterized protein</fullName>
    </submittedName>
</protein>
<sequence length="41" mass="4724">TYLHRDCITAYYLECLASRLGLPLKERSLGDTNYDGRCVDE</sequence>
<name>X1BQ35_9ZZZZ</name>